<feature type="compositionally biased region" description="Basic and acidic residues" evidence="1">
    <location>
        <begin position="372"/>
        <end position="381"/>
    </location>
</feature>
<feature type="compositionally biased region" description="Basic residues" evidence="1">
    <location>
        <begin position="261"/>
        <end position="277"/>
    </location>
</feature>
<protein>
    <submittedName>
        <fullName evidence="2">Uncharacterized protein</fullName>
    </submittedName>
</protein>
<feature type="compositionally biased region" description="Low complexity" evidence="1">
    <location>
        <begin position="334"/>
        <end position="344"/>
    </location>
</feature>
<reference evidence="2" key="2">
    <citation type="submission" date="2018-05" db="EMBL/GenBank/DDBJ databases">
        <title>OgluRS3 (Oryza glumaepatula Reference Sequence Version 3).</title>
        <authorList>
            <person name="Zhang J."/>
            <person name="Kudrna D."/>
            <person name="Lee S."/>
            <person name="Talag J."/>
            <person name="Welchert J."/>
            <person name="Wing R.A."/>
        </authorList>
    </citation>
    <scope>NUCLEOTIDE SEQUENCE [LARGE SCALE GENOMIC DNA]</scope>
</reference>
<sequence length="563" mass="63870">MTWNHPHNQPSTTLKTEENDKKWISKHRTRRADYTTLPCCRPPAGVLDLSHGALRRRSRDPGAHPPPLRRPRHLLRRPLLRHRLPRRHHLRLRHRRLRRRHVDGRLLGALLPGGVPPDARRRRRRARQQLLPLRQPAAHRLHVVALRRRPRHHVPRLARHRQARPPRVHARGGGRHRRRRHGGRLRGGPRHGDPRARPARRRRRVRQPGRAALPVGDGAAVTARRVQQRVPALRQRRGVRGAADQLRRGEDRRRVGVAGVARRRGRPGRVPRRRRGLPPRDAKQPRPARRGTRQGESSPEQDPRQRRRRSRRRAGRHRRRRQVQGDGEARAGADAHPAPLPAAAGHGGDDPLLPADDRDQRHRVLRAGAPPHRRDGRERGAARGGHQTGGRRRRDAGIHARRRPVRPPHAIPRRRRPDGGLPAAHRVHHGGAARRRRRAEPGERAAADRPRRRLRRRLRVVVGATGLAGAERDLPAGGEVGGAEHRRGGELPAHDGGGAVVLGHALPHEGRHLLLLRGVAGRHDRLRLPPLAGDQGVAHRAGREAVGAPLVLEEVRRHRLRRR</sequence>
<evidence type="ECO:0000313" key="3">
    <source>
        <dbReference type="Proteomes" id="UP000026961"/>
    </source>
</evidence>
<feature type="compositionally biased region" description="Basic residues" evidence="1">
    <location>
        <begin position="305"/>
        <end position="322"/>
    </location>
</feature>
<feature type="region of interest" description="Disordered" evidence="1">
    <location>
        <begin position="149"/>
        <end position="451"/>
    </location>
</feature>
<feature type="region of interest" description="Disordered" evidence="1">
    <location>
        <begin position="1"/>
        <end position="20"/>
    </location>
</feature>
<feature type="compositionally biased region" description="Polar residues" evidence="1">
    <location>
        <begin position="1"/>
        <end position="14"/>
    </location>
</feature>
<feature type="compositionally biased region" description="Basic residues" evidence="1">
    <location>
        <begin position="197"/>
        <end position="207"/>
    </location>
</feature>
<dbReference type="EnsemblPlants" id="OGLUM07G01910.1">
    <property type="protein sequence ID" value="OGLUM07G01910.1"/>
    <property type="gene ID" value="OGLUM07G01910"/>
</dbReference>
<proteinExistence type="predicted"/>
<feature type="compositionally biased region" description="Basic and acidic residues" evidence="1">
    <location>
        <begin position="439"/>
        <end position="449"/>
    </location>
</feature>
<dbReference type="STRING" id="40148.A0A0E0AFJ9"/>
<dbReference type="AlphaFoldDB" id="A0A0E0AFJ9"/>
<dbReference type="Gramene" id="OGLUM07G01910.1">
    <property type="protein sequence ID" value="OGLUM07G01910.1"/>
    <property type="gene ID" value="OGLUM07G01910"/>
</dbReference>
<evidence type="ECO:0000256" key="1">
    <source>
        <dbReference type="SAM" id="MobiDB-lite"/>
    </source>
</evidence>
<dbReference type="Proteomes" id="UP000026961">
    <property type="component" value="Chromosome 7"/>
</dbReference>
<feature type="compositionally biased region" description="Basic residues" evidence="1">
    <location>
        <begin position="389"/>
        <end position="416"/>
    </location>
</feature>
<name>A0A0E0AFJ9_9ORYZ</name>
<keyword evidence="3" id="KW-1185">Reference proteome</keyword>
<accession>A0A0E0AFJ9</accession>
<feature type="compositionally biased region" description="Basic residues" evidence="1">
    <location>
        <begin position="425"/>
        <end position="438"/>
    </location>
</feature>
<reference evidence="2" key="1">
    <citation type="submission" date="2015-04" db="UniProtKB">
        <authorList>
            <consortium name="EnsemblPlants"/>
        </authorList>
    </citation>
    <scope>IDENTIFICATION</scope>
</reference>
<feature type="compositionally biased region" description="Basic residues" evidence="1">
    <location>
        <begin position="149"/>
        <end position="189"/>
    </location>
</feature>
<evidence type="ECO:0000313" key="2">
    <source>
        <dbReference type="EnsemblPlants" id="OGLUM07G01910.1"/>
    </source>
</evidence>
<feature type="compositionally biased region" description="Basic and acidic residues" evidence="1">
    <location>
        <begin position="245"/>
        <end position="254"/>
    </location>
</feature>
<organism evidence="2">
    <name type="scientific">Oryza glumipatula</name>
    <dbReference type="NCBI Taxonomy" id="40148"/>
    <lineage>
        <taxon>Eukaryota</taxon>
        <taxon>Viridiplantae</taxon>
        <taxon>Streptophyta</taxon>
        <taxon>Embryophyta</taxon>
        <taxon>Tracheophyta</taxon>
        <taxon>Spermatophyta</taxon>
        <taxon>Magnoliopsida</taxon>
        <taxon>Liliopsida</taxon>
        <taxon>Poales</taxon>
        <taxon>Poaceae</taxon>
        <taxon>BOP clade</taxon>
        <taxon>Oryzoideae</taxon>
        <taxon>Oryzeae</taxon>
        <taxon>Oryzinae</taxon>
        <taxon>Oryza</taxon>
    </lineage>
</organism>
<dbReference type="HOGENOM" id="CLU_484315_0_0_1"/>